<evidence type="ECO:0000256" key="3">
    <source>
        <dbReference type="SAM" id="MobiDB-lite"/>
    </source>
</evidence>
<feature type="domain" description="ParB-like N-terminal" evidence="4">
    <location>
        <begin position="16"/>
        <end position="122"/>
    </location>
</feature>
<reference evidence="5 6" key="1">
    <citation type="submission" date="2024-09" db="EMBL/GenBank/DDBJ databases">
        <authorList>
            <person name="Sun Q."/>
            <person name="Mori K."/>
        </authorList>
    </citation>
    <scope>NUCLEOTIDE SEQUENCE [LARGE SCALE GENOMIC DNA]</scope>
    <source>
        <strain evidence="5 6">JCM 4414</strain>
    </source>
</reference>
<dbReference type="Gene3D" id="1.10.10.2830">
    <property type="match status" value="1"/>
</dbReference>
<dbReference type="InterPro" id="IPR041468">
    <property type="entry name" value="HTH_ParB/Spo0J"/>
</dbReference>
<evidence type="ECO:0000256" key="2">
    <source>
        <dbReference type="ARBA" id="ARBA00022829"/>
    </source>
</evidence>
<dbReference type="InterPro" id="IPR003115">
    <property type="entry name" value="ParB_N"/>
</dbReference>
<accession>A0ABV5QYI8</accession>
<feature type="compositionally biased region" description="Low complexity" evidence="3">
    <location>
        <begin position="305"/>
        <end position="314"/>
    </location>
</feature>
<dbReference type="Gene3D" id="3.90.1530.30">
    <property type="match status" value="1"/>
</dbReference>
<evidence type="ECO:0000313" key="5">
    <source>
        <dbReference type="EMBL" id="MFB9558581.1"/>
    </source>
</evidence>
<dbReference type="SUPFAM" id="SSF109709">
    <property type="entry name" value="KorB DNA-binding domain-like"/>
    <property type="match status" value="1"/>
</dbReference>
<evidence type="ECO:0000313" key="6">
    <source>
        <dbReference type="Proteomes" id="UP001589716"/>
    </source>
</evidence>
<keyword evidence="6" id="KW-1185">Reference proteome</keyword>
<dbReference type="SMART" id="SM00470">
    <property type="entry name" value="ParB"/>
    <property type="match status" value="1"/>
</dbReference>
<comment type="caution">
    <text evidence="5">The sequence shown here is derived from an EMBL/GenBank/DDBJ whole genome shotgun (WGS) entry which is preliminary data.</text>
</comment>
<dbReference type="Proteomes" id="UP001589716">
    <property type="component" value="Unassembled WGS sequence"/>
</dbReference>
<feature type="compositionally biased region" description="Polar residues" evidence="3">
    <location>
        <begin position="241"/>
        <end position="252"/>
    </location>
</feature>
<dbReference type="RefSeq" id="WP_382746155.1">
    <property type="nucleotide sequence ID" value="NZ_JBHMCT010000032.1"/>
</dbReference>
<protein>
    <submittedName>
        <fullName evidence="5">ParB/RepB/Spo0J family partition protein</fullName>
    </submittedName>
</protein>
<dbReference type="EMBL" id="JBHMCT010000032">
    <property type="protein sequence ID" value="MFB9558581.1"/>
    <property type="molecule type" value="Genomic_DNA"/>
</dbReference>
<dbReference type="NCBIfam" id="TIGR00180">
    <property type="entry name" value="parB_part"/>
    <property type="match status" value="1"/>
</dbReference>
<organism evidence="5 6">
    <name type="scientific">Streptomyces roseoviridis</name>
    <dbReference type="NCBI Taxonomy" id="67361"/>
    <lineage>
        <taxon>Bacteria</taxon>
        <taxon>Bacillati</taxon>
        <taxon>Actinomycetota</taxon>
        <taxon>Actinomycetes</taxon>
        <taxon>Kitasatosporales</taxon>
        <taxon>Streptomycetaceae</taxon>
        <taxon>Streptomyces</taxon>
    </lineage>
</organism>
<sequence>IEAATTAPTSGVDAPTKLNVNLISLNPDNPRTELGDLTDLGNSLRDHGQKTAISIMTRFAYLKANPGREKELEEGTKYVAIDGNSRLAAAREAGVEEIRVMLDDDLGSDPDQILESALVANVHRKDLDPLDEAKALQQLLQLHGTQQALAARLHRSQGWVAQRLALLNLTPELQQRLADGSEPVELLRRIGNQKPENQQKKLEELKRKQEEERAAKTAARKALKGQAAKARGADPVGGPSESPQAPASGTTETTDHYAVMKPATDAEAAGLVEDETLPTGVPDGDGGSPGAEDVPGQRVEPAPRSPSSSAAAAPLTPGYTLFRRLPWDDGNAIADLVLEWMTPEQRKVLLERLSDTRV</sequence>
<evidence type="ECO:0000256" key="1">
    <source>
        <dbReference type="ARBA" id="ARBA00006295"/>
    </source>
</evidence>
<dbReference type="InterPro" id="IPR036086">
    <property type="entry name" value="ParB/Sulfiredoxin_sf"/>
</dbReference>
<dbReference type="SUPFAM" id="SSF110849">
    <property type="entry name" value="ParB/Sulfiredoxin"/>
    <property type="match status" value="1"/>
</dbReference>
<feature type="region of interest" description="Disordered" evidence="3">
    <location>
        <begin position="275"/>
        <end position="316"/>
    </location>
</feature>
<gene>
    <name evidence="5" type="ORF">ACFFTP_30920</name>
</gene>
<proteinExistence type="inferred from homology"/>
<dbReference type="Pfam" id="PF17762">
    <property type="entry name" value="HTH_ParB"/>
    <property type="match status" value="1"/>
</dbReference>
<name>A0ABV5QYI8_9ACTN</name>
<feature type="non-terminal residue" evidence="5">
    <location>
        <position position="1"/>
    </location>
</feature>
<evidence type="ECO:0000259" key="4">
    <source>
        <dbReference type="SMART" id="SM00470"/>
    </source>
</evidence>
<comment type="similarity">
    <text evidence="1">Belongs to the ParB family.</text>
</comment>
<dbReference type="Pfam" id="PF02195">
    <property type="entry name" value="ParB_N"/>
    <property type="match status" value="1"/>
</dbReference>
<dbReference type="InterPro" id="IPR050336">
    <property type="entry name" value="Chromosome_partition/occlusion"/>
</dbReference>
<keyword evidence="2" id="KW-0159">Chromosome partition</keyword>
<dbReference type="PANTHER" id="PTHR33375:SF1">
    <property type="entry name" value="CHROMOSOME-PARTITIONING PROTEIN PARB-RELATED"/>
    <property type="match status" value="1"/>
</dbReference>
<feature type="region of interest" description="Disordered" evidence="3">
    <location>
        <begin position="206"/>
        <end position="253"/>
    </location>
</feature>
<dbReference type="InterPro" id="IPR004437">
    <property type="entry name" value="ParB/RepB/Spo0J"/>
</dbReference>
<dbReference type="PANTHER" id="PTHR33375">
    <property type="entry name" value="CHROMOSOME-PARTITIONING PROTEIN PARB-RELATED"/>
    <property type="match status" value="1"/>
</dbReference>
<feature type="compositionally biased region" description="Basic and acidic residues" evidence="3">
    <location>
        <begin position="206"/>
        <end position="215"/>
    </location>
</feature>